<reference evidence="2" key="1">
    <citation type="submission" date="2022-11" db="UniProtKB">
        <authorList>
            <consortium name="EnsemblMetazoa"/>
        </authorList>
    </citation>
    <scope>IDENTIFICATION</scope>
</reference>
<feature type="compositionally biased region" description="Basic and acidic residues" evidence="1">
    <location>
        <begin position="805"/>
        <end position="1006"/>
    </location>
</feature>
<feature type="compositionally biased region" description="Basic and acidic residues" evidence="1">
    <location>
        <begin position="697"/>
        <end position="719"/>
    </location>
</feature>
<dbReference type="GeneID" id="119736571"/>
<dbReference type="EnsemblMetazoa" id="XM_038210586.1">
    <property type="protein sequence ID" value="XP_038066514.1"/>
    <property type="gene ID" value="LOC119736571"/>
</dbReference>
<feature type="compositionally biased region" description="Polar residues" evidence="1">
    <location>
        <begin position="720"/>
        <end position="731"/>
    </location>
</feature>
<protein>
    <submittedName>
        <fullName evidence="2">Uncharacterized protein</fullName>
    </submittedName>
</protein>
<name>A0A914ASR6_PATMI</name>
<sequence length="1014" mass="114558">MAEDDYFEMKEDRIWKIRRAGKKTHKKELATFTMTVEGIIEAGTKSGLQIEVKSALVNVTRTCFVTTAAIHSTIEKFSSELTHSFGSQGDGAGGLFHSFSTTDLRHFFMQEMRSFHERCMAENIGMNKVAASCIGKQPGADVWMLSPEMQLDGKGKVISRHDQKYVWVNSLLSGASSGSQLLELPPSFEAPTEQLHDVFDVLFRSLHENALSAIFAIASVCMCMHYETVVNTFKCCPIPIIVGDVNTGKTTACRMASRMMGLHRILGYTRERYLPRQTSSSSFPVMIDDVEGKDIESLLTKYFNGGVDATCAGENEPRTCPVFTANWFAIDKFAGNARAMSRAVMVPFVKANRQGGPRQSEAELHRNKIEDCAVHTLPVLISLGRDIAENSFNILTEYKSKVQSATKGLECEDRIYLCYAVLLFVTEALIARASLPNVPVEAAEVHLREVIAPHGIQRYQTVHPVSHSPSALSSPSHPEFDIPTVILKATDAECVGKLLLAINPRLEIKSEHSVVSGLAFHLNGLMSILQDHKIPHSAKLVWRNTIKTDLMIVDKVQAFFNTDSNHTTISRSRANSTHPKNRLATFIPFKRFTNEQLKQLEKVFQVQTGCEATADQVQDDIDSVDGVMDKETDSSSRNAGNWKDMNTTDKETDRSTLSEGKDVGTTDMQTDRSTRSEGNDVRTTDMQTDRSTWSEGNDVRTTDMQTDRSTRSEGNDVRTTDMQADRSTWSEGNDVRTTDKETDRSTRNEGKDVRTTDKETDRSTRKEEKDMRTTDMQADRSTWSEGNDVRTTDMQADRSTWSEGNDVRTTDKETDISTRSEGKNMRTTDKETDRSTRKEGKDVRTTDKETDRSTRKEGKDVRTTDKVTDRSTRKEEKDVRTTDKDTDRSSLNEGNWKDTRTTDKETDRSTRKEGKDVRTTDKENVISTRKEEKDMRTTDKETDRSTRKEEKDVRTTDKETDRSTRKEEKDVRTTDKETDRSTLKEGKDMRKTDKETDRSNRNEGNLKDMNTTGW</sequence>
<dbReference type="OrthoDB" id="5987693at2759"/>
<feature type="compositionally biased region" description="Polar residues" evidence="1">
    <location>
        <begin position="684"/>
        <end position="695"/>
    </location>
</feature>
<dbReference type="AlphaFoldDB" id="A0A914ASR6"/>
<feature type="region of interest" description="Disordered" evidence="1">
    <location>
        <begin position="621"/>
        <end position="1014"/>
    </location>
</feature>
<organism evidence="2 3">
    <name type="scientific">Patiria miniata</name>
    <name type="common">Bat star</name>
    <name type="synonym">Asterina miniata</name>
    <dbReference type="NCBI Taxonomy" id="46514"/>
    <lineage>
        <taxon>Eukaryota</taxon>
        <taxon>Metazoa</taxon>
        <taxon>Echinodermata</taxon>
        <taxon>Eleutherozoa</taxon>
        <taxon>Asterozoa</taxon>
        <taxon>Asteroidea</taxon>
        <taxon>Valvatacea</taxon>
        <taxon>Valvatida</taxon>
        <taxon>Asterinidae</taxon>
        <taxon>Patiria</taxon>
    </lineage>
</organism>
<evidence type="ECO:0000313" key="3">
    <source>
        <dbReference type="Proteomes" id="UP000887568"/>
    </source>
</evidence>
<feature type="compositionally biased region" description="Polar residues" evidence="1">
    <location>
        <begin position="792"/>
        <end position="803"/>
    </location>
</feature>
<accession>A0A914ASR6</accession>
<keyword evidence="3" id="KW-1185">Reference proteome</keyword>
<proteinExistence type="predicted"/>
<dbReference type="Proteomes" id="UP000887568">
    <property type="component" value="Unplaced"/>
</dbReference>
<evidence type="ECO:0000256" key="1">
    <source>
        <dbReference type="SAM" id="MobiDB-lite"/>
    </source>
</evidence>
<evidence type="ECO:0000313" key="2">
    <source>
        <dbReference type="EnsemblMetazoa" id="XP_038066514.1"/>
    </source>
</evidence>
<feature type="compositionally biased region" description="Basic and acidic residues" evidence="1">
    <location>
        <begin position="646"/>
        <end position="683"/>
    </location>
</feature>
<feature type="compositionally biased region" description="Basic and acidic residues" evidence="1">
    <location>
        <begin position="733"/>
        <end position="773"/>
    </location>
</feature>
<feature type="compositionally biased region" description="Polar residues" evidence="1">
    <location>
        <begin position="774"/>
        <end position="785"/>
    </location>
</feature>
<dbReference type="RefSeq" id="XP_038066514.1">
    <property type="nucleotide sequence ID" value="XM_038210586.1"/>
</dbReference>